<evidence type="ECO:0000313" key="2">
    <source>
        <dbReference type="Proteomes" id="UP001204833"/>
    </source>
</evidence>
<proteinExistence type="predicted"/>
<evidence type="ECO:0000313" key="1">
    <source>
        <dbReference type="EMBL" id="KAI5952213.1"/>
    </source>
</evidence>
<comment type="caution">
    <text evidence="1">The sequence shown here is derived from an EMBL/GenBank/DDBJ whole genome shotgun (WGS) entry which is preliminary data.</text>
</comment>
<keyword evidence="1" id="KW-0496">Mitochondrion</keyword>
<dbReference type="Proteomes" id="UP001204833">
    <property type="component" value="Unassembled WGS sequence"/>
</dbReference>
<name>A0AAD5FX86_9ASCO</name>
<reference evidence="1 2" key="1">
    <citation type="journal article" date="2022" name="DNA Res.">
        <title>Genome analysis of five recently described species of the CUG-Ser clade uncovers Candida theae as a new hybrid lineage with pathogenic potential in the Candida parapsilosis species complex.</title>
        <authorList>
            <person name="Mixao V."/>
            <person name="Del Olmo V."/>
            <person name="Hegedusova E."/>
            <person name="Saus E."/>
            <person name="Pryszcz L."/>
            <person name="Cillingova A."/>
            <person name="Nosek J."/>
            <person name="Gabaldon T."/>
        </authorList>
    </citation>
    <scope>NUCLEOTIDE SEQUENCE [LARGE SCALE GENOMIC DNA]</scope>
    <source>
        <strain evidence="1 2">CBS 12239</strain>
    </source>
</reference>
<dbReference type="EMBL" id="JAIHNG010000146">
    <property type="protein sequence ID" value="KAI5952213.1"/>
    <property type="molecule type" value="Genomic_DNA"/>
</dbReference>
<gene>
    <name evidence="1" type="ORF">KGF57_004141</name>
</gene>
<dbReference type="AlphaFoldDB" id="A0AAD5FX86"/>
<organism evidence="1 2">
    <name type="scientific">Candida theae</name>
    <dbReference type="NCBI Taxonomy" id="1198502"/>
    <lineage>
        <taxon>Eukaryota</taxon>
        <taxon>Fungi</taxon>
        <taxon>Dikarya</taxon>
        <taxon>Ascomycota</taxon>
        <taxon>Saccharomycotina</taxon>
        <taxon>Pichiomycetes</taxon>
        <taxon>Debaryomycetaceae</taxon>
        <taxon>Candida/Lodderomyces clade</taxon>
        <taxon>Candida</taxon>
    </lineage>
</organism>
<accession>A0AAD5FX86</accession>
<keyword evidence="2" id="KW-1185">Reference proteome</keyword>
<geneLocation type="mitochondrion" evidence="1"/>
<protein>
    <submittedName>
        <fullName evidence="1">Uncharacterized protein</fullName>
    </submittedName>
</protein>
<sequence>MLFDIIPNIHTAICDIELYATITLRSVCLNVIIDVYIIVITHIIYTTGVYNVDASDNVGNIKRIIAYTANFNITPANNIDPANGLSE</sequence>